<sequence>MATMKLSYVLFIGFILHLVFLMSIFDIYFKTPIVRGITSNHNPVPGPAKRLVFIVADGLRADSFYSNAKDTTPFLRSKLESDGSWGVSHTRVPTESRPGIVALAAGIYEDPSAVFKGWKENPVEFDSLFNQSRYTWAWGSPDIVHMFKQEHVETMSYHPDDEDFSGKDSSWKLDEWVFNHVQFFFERAKNDSTLTDLLYKDKLVFFLHLLGLDTAGHTIKPHSKNYLENLQVVDRGVRDIEDLFENFYNDRKTSYVFTADHGMTNWGSHGAGSRDETEVPLLAWGPGVKEPRPAVLSDPKSPPEWQLSHLKRKDVKQADIVVLLASLIGCSIPVNSVGSLPHFYLDLPPESIADLMILNAQQLLNQALRKKDLVLRGPLSWYLHPYANVILKKEKLPLAHIQMLKKDYASAVTTAEELIGNCLEALHYYHTLYQQPLLFFVSLSFIGWIAILFCQLSNFRIDPSGSKRNCLFVFSGFVVFAVIQVQELEYQFYIYCLLPILLWWCVFATVDSWGSVLRSRSQVVKFFAAGAVMLLFIEIMVVAFFQRWVLSLGMLIISIWPLCRADLLNRLSPSLIFMWLFSCASVAFFPLLPVIGSESSLALV</sequence>
<feature type="transmembrane region" description="Helical" evidence="12">
    <location>
        <begin position="523"/>
        <end position="542"/>
    </location>
</feature>
<dbReference type="Proteomes" id="UP001075354">
    <property type="component" value="Chromosome 1"/>
</dbReference>
<keyword evidence="5 12" id="KW-0337">GPI-anchor biosynthesis</keyword>
<dbReference type="InterPro" id="IPR017852">
    <property type="entry name" value="GPI_EtnP_transferase_1_C"/>
</dbReference>
<protein>
    <recommendedName>
        <fullName evidence="4 12">GPI ethanolamine phosphate transferase 1</fullName>
        <ecNumber evidence="12">2.-.-.-</ecNumber>
    </recommendedName>
</protein>
<keyword evidence="9 12" id="KW-1133">Transmembrane helix</keyword>
<feature type="transmembrane region" description="Helical" evidence="12">
    <location>
        <begin position="6"/>
        <end position="29"/>
    </location>
</feature>
<keyword evidence="15" id="KW-1185">Reference proteome</keyword>
<dbReference type="InterPro" id="IPR002591">
    <property type="entry name" value="Phosphodiest/P_Trfase"/>
</dbReference>
<feature type="transmembrane region" description="Helical" evidence="12">
    <location>
        <begin position="492"/>
        <end position="511"/>
    </location>
</feature>
<evidence type="ECO:0000256" key="4">
    <source>
        <dbReference type="ARBA" id="ARBA00020831"/>
    </source>
</evidence>
<comment type="caution">
    <text evidence="12">Lacks conserved residue(s) required for the propagation of feature annotation.</text>
</comment>
<evidence type="ECO:0000256" key="7">
    <source>
        <dbReference type="ARBA" id="ARBA00022692"/>
    </source>
</evidence>
<keyword evidence="6 12" id="KW-0808">Transferase</keyword>
<feature type="transmembrane region" description="Helical" evidence="12">
    <location>
        <begin position="575"/>
        <end position="595"/>
    </location>
</feature>
<comment type="function">
    <text evidence="12">Ethanolamine phosphate transferase involved in glycosylphosphatidylinositol-anchor biosynthesis. Transfers ethanolamine phosphate to the first alpha-1,4-linked mannose of the glycosylphosphatidylinositol precursor of GPI-anchor.</text>
</comment>
<keyword evidence="7 12" id="KW-0812">Transmembrane</keyword>
<name>A0AAV7Y3M5_9NEOP</name>
<evidence type="ECO:0000256" key="11">
    <source>
        <dbReference type="ARBA" id="ARBA00023180"/>
    </source>
</evidence>
<dbReference type="GO" id="GO:0005789">
    <property type="term" value="C:endoplasmic reticulum membrane"/>
    <property type="evidence" value="ECO:0007669"/>
    <property type="project" value="UniProtKB-SubCell"/>
</dbReference>
<feature type="transmembrane region" description="Helical" evidence="12">
    <location>
        <begin position="437"/>
        <end position="457"/>
    </location>
</feature>
<dbReference type="FunFam" id="3.40.720.10:FF:000015">
    <property type="entry name" value="GPI ethanolamine phosphate transferase 1"/>
    <property type="match status" value="1"/>
</dbReference>
<dbReference type="CDD" id="cd16020">
    <property type="entry name" value="GPI_EPT_1"/>
    <property type="match status" value="1"/>
</dbReference>
<feature type="domain" description="GPI ethanolamine phosphate transferase 1 C-terminal" evidence="13">
    <location>
        <begin position="424"/>
        <end position="600"/>
    </location>
</feature>
<dbReference type="InterPro" id="IPR037671">
    <property type="entry name" value="PIGN_N"/>
</dbReference>
<feature type="transmembrane region" description="Helical" evidence="12">
    <location>
        <begin position="469"/>
        <end position="486"/>
    </location>
</feature>
<evidence type="ECO:0000256" key="1">
    <source>
        <dbReference type="ARBA" id="ARBA00004477"/>
    </source>
</evidence>
<feature type="transmembrane region" description="Helical" evidence="12">
    <location>
        <begin position="548"/>
        <end position="563"/>
    </location>
</feature>
<organism evidence="14 15">
    <name type="scientific">Megalurothrips usitatus</name>
    <name type="common">bean blossom thrips</name>
    <dbReference type="NCBI Taxonomy" id="439358"/>
    <lineage>
        <taxon>Eukaryota</taxon>
        <taxon>Metazoa</taxon>
        <taxon>Ecdysozoa</taxon>
        <taxon>Arthropoda</taxon>
        <taxon>Hexapoda</taxon>
        <taxon>Insecta</taxon>
        <taxon>Pterygota</taxon>
        <taxon>Neoptera</taxon>
        <taxon>Paraneoptera</taxon>
        <taxon>Thysanoptera</taxon>
        <taxon>Terebrantia</taxon>
        <taxon>Thripoidea</taxon>
        <taxon>Thripidae</taxon>
        <taxon>Megalurothrips</taxon>
    </lineage>
</organism>
<evidence type="ECO:0000256" key="10">
    <source>
        <dbReference type="ARBA" id="ARBA00023136"/>
    </source>
</evidence>
<evidence type="ECO:0000256" key="6">
    <source>
        <dbReference type="ARBA" id="ARBA00022679"/>
    </source>
</evidence>
<dbReference type="PANTHER" id="PTHR12250">
    <property type="entry name" value="PHOSPHATIDYLINOSITOL GLYCAN, CLASS N"/>
    <property type="match status" value="1"/>
</dbReference>
<proteinExistence type="inferred from homology"/>
<evidence type="ECO:0000259" key="13">
    <source>
        <dbReference type="Pfam" id="PF04987"/>
    </source>
</evidence>
<dbReference type="GO" id="GO:0051377">
    <property type="term" value="F:mannose-ethanolamine phosphotransferase activity"/>
    <property type="evidence" value="ECO:0007669"/>
    <property type="project" value="UniProtKB-UniRule"/>
</dbReference>
<dbReference type="EMBL" id="JAPTSV010000001">
    <property type="protein sequence ID" value="KAJ1531450.1"/>
    <property type="molecule type" value="Genomic_DNA"/>
</dbReference>
<evidence type="ECO:0000313" key="15">
    <source>
        <dbReference type="Proteomes" id="UP001075354"/>
    </source>
</evidence>
<evidence type="ECO:0000313" key="14">
    <source>
        <dbReference type="EMBL" id="KAJ1531450.1"/>
    </source>
</evidence>
<dbReference type="PANTHER" id="PTHR12250:SF0">
    <property type="entry name" value="GPI ETHANOLAMINE PHOSPHATE TRANSFERASE 1"/>
    <property type="match status" value="1"/>
</dbReference>
<dbReference type="AlphaFoldDB" id="A0AAV7Y3M5"/>
<dbReference type="Pfam" id="PF01663">
    <property type="entry name" value="Phosphodiest"/>
    <property type="match status" value="1"/>
</dbReference>
<comment type="subcellular location">
    <subcellularLocation>
        <location evidence="1 12">Endoplasmic reticulum membrane</location>
        <topology evidence="1 12">Multi-pass membrane protein</topology>
    </subcellularLocation>
</comment>
<dbReference type="InterPro" id="IPR007070">
    <property type="entry name" value="GPI_EtnP_transferase_1"/>
</dbReference>
<dbReference type="InterPro" id="IPR017850">
    <property type="entry name" value="Alkaline_phosphatase_core_sf"/>
</dbReference>
<keyword evidence="10 12" id="KW-0472">Membrane</keyword>
<comment type="similarity">
    <text evidence="3 12">Belongs to the PIGG/PIGN/PIGO family. PIGN subfamily.</text>
</comment>
<evidence type="ECO:0000256" key="3">
    <source>
        <dbReference type="ARBA" id="ARBA00008400"/>
    </source>
</evidence>
<dbReference type="SUPFAM" id="SSF53649">
    <property type="entry name" value="Alkaline phosphatase-like"/>
    <property type="match status" value="1"/>
</dbReference>
<evidence type="ECO:0000256" key="2">
    <source>
        <dbReference type="ARBA" id="ARBA00004687"/>
    </source>
</evidence>
<evidence type="ECO:0000256" key="12">
    <source>
        <dbReference type="RuleBase" id="RU367138"/>
    </source>
</evidence>
<accession>A0AAV7Y3M5</accession>
<evidence type="ECO:0000256" key="8">
    <source>
        <dbReference type="ARBA" id="ARBA00022824"/>
    </source>
</evidence>
<comment type="pathway">
    <text evidence="2 12">Glycolipid biosynthesis; glycosylphosphatidylinositol-anchor biosynthesis.</text>
</comment>
<dbReference type="Gene3D" id="3.40.720.10">
    <property type="entry name" value="Alkaline Phosphatase, subunit A"/>
    <property type="match status" value="1"/>
</dbReference>
<dbReference type="GO" id="GO:0006506">
    <property type="term" value="P:GPI anchor biosynthetic process"/>
    <property type="evidence" value="ECO:0007669"/>
    <property type="project" value="UniProtKB-KW"/>
</dbReference>
<dbReference type="Pfam" id="PF04987">
    <property type="entry name" value="PigN"/>
    <property type="match status" value="1"/>
</dbReference>
<evidence type="ECO:0000256" key="5">
    <source>
        <dbReference type="ARBA" id="ARBA00022502"/>
    </source>
</evidence>
<gene>
    <name evidence="14" type="ORF">ONE63_000129</name>
</gene>
<dbReference type="EC" id="2.-.-.-" evidence="12"/>
<comment type="caution">
    <text evidence="14">The sequence shown here is derived from an EMBL/GenBank/DDBJ whole genome shotgun (WGS) entry which is preliminary data.</text>
</comment>
<evidence type="ECO:0000256" key="9">
    <source>
        <dbReference type="ARBA" id="ARBA00022989"/>
    </source>
</evidence>
<keyword evidence="11" id="KW-0325">Glycoprotein</keyword>
<reference evidence="14" key="1">
    <citation type="submission" date="2022-12" db="EMBL/GenBank/DDBJ databases">
        <title>Chromosome-level genome assembly of the bean flower thrips Megalurothrips usitatus.</title>
        <authorList>
            <person name="Ma L."/>
            <person name="Liu Q."/>
            <person name="Li H."/>
            <person name="Cai W."/>
        </authorList>
    </citation>
    <scope>NUCLEOTIDE SEQUENCE</scope>
    <source>
        <strain evidence="14">Cailab_2022a</strain>
    </source>
</reference>
<keyword evidence="8 12" id="KW-0256">Endoplasmic reticulum</keyword>